<sequence length="43" mass="4922">MPAAHPKEFRDDVVAVARRREAPIAQLAKDFGISESCLRNWLR</sequence>
<protein>
    <recommendedName>
        <fullName evidence="3">Transposase</fullName>
    </recommendedName>
</protein>
<dbReference type="AlphaFoldDB" id="A0A8H9FT22"/>
<accession>A0A8H9FT22</accession>
<organism evidence="1 2">
    <name type="scientific">Knoellia flava</name>
    <dbReference type="NCBI Taxonomy" id="913969"/>
    <lineage>
        <taxon>Bacteria</taxon>
        <taxon>Bacillati</taxon>
        <taxon>Actinomycetota</taxon>
        <taxon>Actinomycetes</taxon>
        <taxon>Micrococcales</taxon>
        <taxon>Intrasporangiaceae</taxon>
        <taxon>Knoellia</taxon>
    </lineage>
</organism>
<dbReference type="SUPFAM" id="SSF46689">
    <property type="entry name" value="Homeodomain-like"/>
    <property type="match status" value="1"/>
</dbReference>
<comment type="caution">
    <text evidence="1">The sequence shown here is derived from an EMBL/GenBank/DDBJ whole genome shotgun (WGS) entry which is preliminary data.</text>
</comment>
<evidence type="ECO:0000313" key="1">
    <source>
        <dbReference type="EMBL" id="GGB81505.1"/>
    </source>
</evidence>
<dbReference type="Proteomes" id="UP000628079">
    <property type="component" value="Unassembled WGS sequence"/>
</dbReference>
<evidence type="ECO:0000313" key="2">
    <source>
        <dbReference type="Proteomes" id="UP000628079"/>
    </source>
</evidence>
<reference evidence="1" key="2">
    <citation type="submission" date="2020-09" db="EMBL/GenBank/DDBJ databases">
        <authorList>
            <person name="Sun Q."/>
            <person name="Zhou Y."/>
        </authorList>
    </citation>
    <scope>NUCLEOTIDE SEQUENCE</scope>
    <source>
        <strain evidence="1">CGMCC 1.10749</strain>
    </source>
</reference>
<dbReference type="EMBL" id="BMEA01000002">
    <property type="protein sequence ID" value="GGB81505.1"/>
    <property type="molecule type" value="Genomic_DNA"/>
</dbReference>
<proteinExistence type="predicted"/>
<dbReference type="InterPro" id="IPR009057">
    <property type="entry name" value="Homeodomain-like_sf"/>
</dbReference>
<evidence type="ECO:0008006" key="3">
    <source>
        <dbReference type="Google" id="ProtNLM"/>
    </source>
</evidence>
<name>A0A8H9FT22_9MICO</name>
<dbReference type="Gene3D" id="1.10.10.60">
    <property type="entry name" value="Homeodomain-like"/>
    <property type="match status" value="1"/>
</dbReference>
<reference evidence="1" key="1">
    <citation type="journal article" date="2014" name="Int. J. Syst. Evol. Microbiol.">
        <title>Complete genome sequence of Corynebacterium casei LMG S-19264T (=DSM 44701T), isolated from a smear-ripened cheese.</title>
        <authorList>
            <consortium name="US DOE Joint Genome Institute (JGI-PGF)"/>
            <person name="Walter F."/>
            <person name="Albersmeier A."/>
            <person name="Kalinowski J."/>
            <person name="Ruckert C."/>
        </authorList>
    </citation>
    <scope>NUCLEOTIDE SEQUENCE</scope>
    <source>
        <strain evidence="1">CGMCC 1.10749</strain>
    </source>
</reference>
<gene>
    <name evidence="1" type="ORF">GCM10011314_21390</name>
</gene>